<name>A0ABW0AK02_9ACTN</name>
<dbReference type="Gene3D" id="3.90.1150.10">
    <property type="entry name" value="Aspartate Aminotransferase, domain 1"/>
    <property type="match status" value="1"/>
</dbReference>
<protein>
    <submittedName>
        <fullName evidence="4">Aspartate aminotransferase family protein</fullName>
    </submittedName>
</protein>
<dbReference type="Pfam" id="PF00202">
    <property type="entry name" value="Aminotran_3"/>
    <property type="match status" value="1"/>
</dbReference>
<evidence type="ECO:0000256" key="3">
    <source>
        <dbReference type="RuleBase" id="RU003560"/>
    </source>
</evidence>
<dbReference type="Gene3D" id="3.40.640.10">
    <property type="entry name" value="Type I PLP-dependent aspartate aminotransferase-like (Major domain)"/>
    <property type="match status" value="1"/>
</dbReference>
<evidence type="ECO:0000313" key="5">
    <source>
        <dbReference type="Proteomes" id="UP001596160"/>
    </source>
</evidence>
<dbReference type="EMBL" id="JBHSKP010000013">
    <property type="protein sequence ID" value="MFC5154105.1"/>
    <property type="molecule type" value="Genomic_DNA"/>
</dbReference>
<dbReference type="PANTHER" id="PTHR43094:SF1">
    <property type="entry name" value="AMINOTRANSFERASE CLASS-III"/>
    <property type="match status" value="1"/>
</dbReference>
<keyword evidence="5" id="KW-1185">Reference proteome</keyword>
<dbReference type="InterPro" id="IPR015422">
    <property type="entry name" value="PyrdxlP-dep_Trfase_small"/>
</dbReference>
<keyword evidence="2 3" id="KW-0663">Pyridoxal phosphate</keyword>
<keyword evidence="4" id="KW-0808">Transferase</keyword>
<dbReference type="SUPFAM" id="SSF53383">
    <property type="entry name" value="PLP-dependent transferases"/>
    <property type="match status" value="1"/>
</dbReference>
<dbReference type="InterPro" id="IPR015424">
    <property type="entry name" value="PyrdxlP-dep_Trfase"/>
</dbReference>
<comment type="caution">
    <text evidence="4">The sequence shown here is derived from an EMBL/GenBank/DDBJ whole genome shotgun (WGS) entry which is preliminary data.</text>
</comment>
<comment type="similarity">
    <text evidence="1 3">Belongs to the class-III pyridoxal-phosphate-dependent aminotransferase family.</text>
</comment>
<evidence type="ECO:0000256" key="1">
    <source>
        <dbReference type="ARBA" id="ARBA00008954"/>
    </source>
</evidence>
<keyword evidence="4" id="KW-0032">Aminotransferase</keyword>
<dbReference type="Proteomes" id="UP001596160">
    <property type="component" value="Unassembled WGS sequence"/>
</dbReference>
<organism evidence="4 5">
    <name type="scientific">Streptomyces amakusaensis</name>
    <dbReference type="NCBI Taxonomy" id="67271"/>
    <lineage>
        <taxon>Bacteria</taxon>
        <taxon>Bacillati</taxon>
        <taxon>Actinomycetota</taxon>
        <taxon>Actinomycetes</taxon>
        <taxon>Kitasatosporales</taxon>
        <taxon>Streptomycetaceae</taxon>
        <taxon>Streptomyces</taxon>
    </lineage>
</organism>
<sequence>MVTVRTPLRLPAGGRDRIWHPWTPVRQAQRLTLVSGHGCQVKDDQGRVYLDFRSGTLNAAVGYGHPAVVGAMREQAARLMTWDLAEVSTLPARALADRIAGLLPEPLEYTLFCNGGSEATEAAVKIARMWHRLQGRPGRTVVMSFADGYHGATAAAIAATASPFRRDGAGPLPGGYAHLATPRCGACAAGEDHGGCTVPGADEWEAQILSVGPESVAAVLIEPVLSVGGIIVPPPGELAALRDLCDRHGILLIADEVATGFGRTGRMFGFEHDLGADGRVPDIITTAKGLTGGYAPLAAVTVRADIHHVFARDSLLGGLRHGHTTGGHATACAAALTVLDIVEDEKLVPAAAARGAQLLRALAPLKERPAVRDVRGLGLLIGVEMASVELAALVARAAQEQGVLIRGFGPVLTVAPPLIIGEQEAGHGARVLSRAIRSVTEGGTR</sequence>
<dbReference type="PIRSF" id="PIRSF000521">
    <property type="entry name" value="Transaminase_4ab_Lys_Orn"/>
    <property type="match status" value="1"/>
</dbReference>
<dbReference type="InterPro" id="IPR015421">
    <property type="entry name" value="PyrdxlP-dep_Trfase_major"/>
</dbReference>
<accession>A0ABW0AK02</accession>
<dbReference type="RefSeq" id="WP_344480251.1">
    <property type="nucleotide sequence ID" value="NZ_BAAASB010000014.1"/>
</dbReference>
<dbReference type="GO" id="GO:0008483">
    <property type="term" value="F:transaminase activity"/>
    <property type="evidence" value="ECO:0007669"/>
    <property type="project" value="UniProtKB-KW"/>
</dbReference>
<dbReference type="CDD" id="cd00610">
    <property type="entry name" value="OAT_like"/>
    <property type="match status" value="1"/>
</dbReference>
<reference evidence="5" key="1">
    <citation type="journal article" date="2019" name="Int. J. Syst. Evol. Microbiol.">
        <title>The Global Catalogue of Microorganisms (GCM) 10K type strain sequencing project: providing services to taxonomists for standard genome sequencing and annotation.</title>
        <authorList>
            <consortium name="The Broad Institute Genomics Platform"/>
            <consortium name="The Broad Institute Genome Sequencing Center for Infectious Disease"/>
            <person name="Wu L."/>
            <person name="Ma J."/>
        </authorList>
    </citation>
    <scope>NUCLEOTIDE SEQUENCE [LARGE SCALE GENOMIC DNA]</scope>
    <source>
        <strain evidence="5">PCU 266</strain>
    </source>
</reference>
<proteinExistence type="inferred from homology"/>
<evidence type="ECO:0000313" key="4">
    <source>
        <dbReference type="EMBL" id="MFC5154105.1"/>
    </source>
</evidence>
<dbReference type="PANTHER" id="PTHR43094">
    <property type="entry name" value="AMINOTRANSFERASE"/>
    <property type="match status" value="1"/>
</dbReference>
<gene>
    <name evidence="4" type="ORF">ACFPRH_20430</name>
</gene>
<dbReference type="PROSITE" id="PS00600">
    <property type="entry name" value="AA_TRANSFER_CLASS_3"/>
    <property type="match status" value="1"/>
</dbReference>
<dbReference type="InterPro" id="IPR005814">
    <property type="entry name" value="Aminotrans_3"/>
</dbReference>
<dbReference type="InterPro" id="IPR049704">
    <property type="entry name" value="Aminotrans_3_PPA_site"/>
</dbReference>
<evidence type="ECO:0000256" key="2">
    <source>
        <dbReference type="ARBA" id="ARBA00022898"/>
    </source>
</evidence>